<dbReference type="PANTHER" id="PTHR30529">
    <property type="entry name" value="CYTOCHROME B561"/>
    <property type="match status" value="1"/>
</dbReference>
<reference evidence="15" key="2">
    <citation type="journal article" date="2021" name="Microorganisms">
        <title>Bacterial Dimethylsulfoniopropionate Biosynthesis in the East China Sea.</title>
        <authorList>
            <person name="Liu J."/>
            <person name="Zhang Y."/>
            <person name="Liu J."/>
            <person name="Zhong H."/>
            <person name="Williams B.T."/>
            <person name="Zheng Y."/>
            <person name="Curson A.R.J."/>
            <person name="Sun C."/>
            <person name="Sun H."/>
            <person name="Song D."/>
            <person name="Wagner Mackenzie B."/>
            <person name="Bermejo Martinez A."/>
            <person name="Todd J.D."/>
            <person name="Zhang X.H."/>
        </authorList>
    </citation>
    <scope>NUCLEOTIDE SEQUENCE</scope>
    <source>
        <strain evidence="15">AESS21</strain>
    </source>
</reference>
<keyword evidence="5" id="KW-0349">Heme</keyword>
<feature type="transmembrane region" description="Helical" evidence="13">
    <location>
        <begin position="94"/>
        <end position="121"/>
    </location>
</feature>
<dbReference type="GO" id="GO:0022904">
    <property type="term" value="P:respiratory electron transport chain"/>
    <property type="evidence" value="ECO:0007669"/>
    <property type="project" value="InterPro"/>
</dbReference>
<evidence type="ECO:0000256" key="2">
    <source>
        <dbReference type="ARBA" id="ARBA00004651"/>
    </source>
</evidence>
<keyword evidence="11 13" id="KW-0472">Membrane</keyword>
<dbReference type="AlphaFoldDB" id="A0A944CF45"/>
<keyword evidence="10" id="KW-0408">Iron</keyword>
<dbReference type="GO" id="GO:0009055">
    <property type="term" value="F:electron transfer activity"/>
    <property type="evidence" value="ECO:0007669"/>
    <property type="project" value="InterPro"/>
</dbReference>
<dbReference type="GO" id="GO:0005886">
    <property type="term" value="C:plasma membrane"/>
    <property type="evidence" value="ECO:0007669"/>
    <property type="project" value="UniProtKB-SubCell"/>
</dbReference>
<feature type="domain" description="Cytochrome b561 bacterial/Ni-hydrogenase" evidence="14">
    <location>
        <begin position="7"/>
        <end position="173"/>
    </location>
</feature>
<dbReference type="Proteomes" id="UP000705379">
    <property type="component" value="Unassembled WGS sequence"/>
</dbReference>
<dbReference type="GO" id="GO:0046872">
    <property type="term" value="F:metal ion binding"/>
    <property type="evidence" value="ECO:0007669"/>
    <property type="project" value="UniProtKB-KW"/>
</dbReference>
<gene>
    <name evidence="15" type="ORF">DYI23_12685</name>
</gene>
<evidence type="ECO:0000256" key="9">
    <source>
        <dbReference type="ARBA" id="ARBA00022989"/>
    </source>
</evidence>
<evidence type="ECO:0000256" key="8">
    <source>
        <dbReference type="ARBA" id="ARBA00022982"/>
    </source>
</evidence>
<keyword evidence="8" id="KW-0249">Electron transport</keyword>
<proteinExistence type="inferred from homology"/>
<evidence type="ECO:0000259" key="14">
    <source>
        <dbReference type="Pfam" id="PF01292"/>
    </source>
</evidence>
<dbReference type="InterPro" id="IPR011577">
    <property type="entry name" value="Cyt_b561_bac/Ni-Hgenase"/>
</dbReference>
<evidence type="ECO:0000313" key="16">
    <source>
        <dbReference type="Proteomes" id="UP000705379"/>
    </source>
</evidence>
<feature type="transmembrane region" description="Helical" evidence="13">
    <location>
        <begin position="141"/>
        <end position="162"/>
    </location>
</feature>
<dbReference type="PANTHER" id="PTHR30529:SF7">
    <property type="entry name" value="CYTOCHROME B561 BACTERIAL_NI-HYDROGENASE DOMAIN-CONTAINING PROTEIN"/>
    <property type="match status" value="1"/>
</dbReference>
<keyword evidence="6 13" id="KW-0812">Transmembrane</keyword>
<reference evidence="15" key="1">
    <citation type="submission" date="2018-08" db="EMBL/GenBank/DDBJ databases">
        <authorList>
            <person name="Jin W."/>
            <person name="Wang H."/>
            <person name="Yang Y."/>
            <person name="Li M."/>
            <person name="Liu J."/>
        </authorList>
    </citation>
    <scope>NUCLEOTIDE SEQUENCE</scope>
    <source>
        <strain evidence="15">AESS21</strain>
    </source>
</reference>
<dbReference type="SUPFAM" id="SSF81342">
    <property type="entry name" value="Transmembrane di-heme cytochromes"/>
    <property type="match status" value="1"/>
</dbReference>
<evidence type="ECO:0000256" key="13">
    <source>
        <dbReference type="SAM" id="Phobius"/>
    </source>
</evidence>
<dbReference type="InterPro" id="IPR052168">
    <property type="entry name" value="Cytochrome_b561_oxidase"/>
</dbReference>
<evidence type="ECO:0000256" key="10">
    <source>
        <dbReference type="ARBA" id="ARBA00023004"/>
    </source>
</evidence>
<evidence type="ECO:0000256" key="1">
    <source>
        <dbReference type="ARBA" id="ARBA00001970"/>
    </source>
</evidence>
<evidence type="ECO:0000256" key="7">
    <source>
        <dbReference type="ARBA" id="ARBA00022723"/>
    </source>
</evidence>
<comment type="subcellular location">
    <subcellularLocation>
        <location evidence="2">Cell membrane</location>
        <topology evidence="2">Multi-pass membrane protein</topology>
    </subcellularLocation>
</comment>
<name>A0A944CF45_9HYPH</name>
<evidence type="ECO:0000256" key="6">
    <source>
        <dbReference type="ARBA" id="ARBA00022692"/>
    </source>
</evidence>
<dbReference type="GO" id="GO:0020037">
    <property type="term" value="F:heme binding"/>
    <property type="evidence" value="ECO:0007669"/>
    <property type="project" value="TreeGrafter"/>
</dbReference>
<organism evidence="15 16">
    <name type="scientific">Roseibium polysiphoniae</name>
    <dbReference type="NCBI Taxonomy" id="2571221"/>
    <lineage>
        <taxon>Bacteria</taxon>
        <taxon>Pseudomonadati</taxon>
        <taxon>Pseudomonadota</taxon>
        <taxon>Alphaproteobacteria</taxon>
        <taxon>Hyphomicrobiales</taxon>
        <taxon>Stappiaceae</taxon>
        <taxon>Roseibium</taxon>
    </lineage>
</organism>
<accession>A0A944CF45</accession>
<protein>
    <submittedName>
        <fullName evidence="15">Cytochrome b</fullName>
    </submittedName>
</protein>
<feature type="transmembrane region" description="Helical" evidence="13">
    <location>
        <begin position="48"/>
        <end position="66"/>
    </location>
</feature>
<evidence type="ECO:0000256" key="5">
    <source>
        <dbReference type="ARBA" id="ARBA00022617"/>
    </source>
</evidence>
<sequence>MKSTSSRYGLVAVTIHWLSALLIIALLVSGFRVDNTMDPGAKLQILSIHAPLGIAILALTVLRICWWSFADQKPKPVADTPRWQHAGASAVHQLFYVLIAVMSVSGIGLLVMSGAGSIILFGVSGQLPEFSTYPPRILHGVGASVLVVLLLVHTGAAVYHHLIRRDLPITRIWFRRGDAG</sequence>
<dbReference type="Gene3D" id="1.20.950.20">
    <property type="entry name" value="Transmembrane di-heme cytochromes, Chain C"/>
    <property type="match status" value="1"/>
</dbReference>
<comment type="cofactor">
    <cofactor evidence="1">
        <name>heme b</name>
        <dbReference type="ChEBI" id="CHEBI:60344"/>
    </cofactor>
</comment>
<evidence type="ECO:0000256" key="12">
    <source>
        <dbReference type="ARBA" id="ARBA00037975"/>
    </source>
</evidence>
<comment type="caution">
    <text evidence="15">The sequence shown here is derived from an EMBL/GenBank/DDBJ whole genome shotgun (WGS) entry which is preliminary data.</text>
</comment>
<evidence type="ECO:0000313" key="15">
    <source>
        <dbReference type="EMBL" id="MBS8261076.1"/>
    </source>
</evidence>
<dbReference type="Pfam" id="PF01292">
    <property type="entry name" value="Ni_hydr_CYTB"/>
    <property type="match status" value="1"/>
</dbReference>
<comment type="similarity">
    <text evidence="12">Belongs to the cytochrome b561 family.</text>
</comment>
<dbReference type="InterPro" id="IPR016174">
    <property type="entry name" value="Di-haem_cyt_TM"/>
</dbReference>
<dbReference type="RefSeq" id="WP_213216540.1">
    <property type="nucleotide sequence ID" value="NZ_QTKU01000003.1"/>
</dbReference>
<keyword evidence="7" id="KW-0479">Metal-binding</keyword>
<keyword evidence="9 13" id="KW-1133">Transmembrane helix</keyword>
<feature type="transmembrane region" description="Helical" evidence="13">
    <location>
        <begin position="7"/>
        <end position="28"/>
    </location>
</feature>
<evidence type="ECO:0000256" key="4">
    <source>
        <dbReference type="ARBA" id="ARBA00022475"/>
    </source>
</evidence>
<evidence type="ECO:0000256" key="3">
    <source>
        <dbReference type="ARBA" id="ARBA00022448"/>
    </source>
</evidence>
<evidence type="ECO:0000256" key="11">
    <source>
        <dbReference type="ARBA" id="ARBA00023136"/>
    </source>
</evidence>
<dbReference type="EMBL" id="QTKU01000003">
    <property type="protein sequence ID" value="MBS8261076.1"/>
    <property type="molecule type" value="Genomic_DNA"/>
</dbReference>
<keyword evidence="3" id="KW-0813">Transport</keyword>
<keyword evidence="4" id="KW-1003">Cell membrane</keyword>